<keyword evidence="3" id="KW-1185">Reference proteome</keyword>
<dbReference type="EMBL" id="RJQC01000001">
    <property type="protein sequence ID" value="RNM31077.1"/>
    <property type="molecule type" value="Genomic_DNA"/>
</dbReference>
<dbReference type="AlphaFoldDB" id="A0A3N0I2F5"/>
<name>A0A3N0I2F5_9FIRM</name>
<gene>
    <name evidence="2" type="ORF">EDX97_00440</name>
</gene>
<keyword evidence="1" id="KW-0472">Membrane</keyword>
<evidence type="ECO:0000313" key="2">
    <source>
        <dbReference type="EMBL" id="RNM31077.1"/>
    </source>
</evidence>
<reference evidence="2 3" key="1">
    <citation type="submission" date="2018-11" db="EMBL/GenBank/DDBJ databases">
        <title>Clostridium sp. nov., a member of the family Erysipelotrichaceae isolated from pig faeces.</title>
        <authorList>
            <person name="Chang Y.-H."/>
        </authorList>
    </citation>
    <scope>NUCLEOTIDE SEQUENCE [LARGE SCALE GENOMIC DNA]</scope>
    <source>
        <strain evidence="2 3">YH-panp20</strain>
    </source>
</reference>
<evidence type="ECO:0008006" key="4">
    <source>
        <dbReference type="Google" id="ProtNLM"/>
    </source>
</evidence>
<dbReference type="Proteomes" id="UP000276568">
    <property type="component" value="Unassembled WGS sequence"/>
</dbReference>
<sequence length="61" mass="7257">MLVSLVFIPHYFMIFMMMFFAGVQILCLSMIGEYASKCYMESKHRPIYIIKKQSRRGIQND</sequence>
<organism evidence="2 3">
    <name type="scientific">Absicoccus porci</name>
    <dbReference type="NCBI Taxonomy" id="2486576"/>
    <lineage>
        <taxon>Bacteria</taxon>
        <taxon>Bacillati</taxon>
        <taxon>Bacillota</taxon>
        <taxon>Erysipelotrichia</taxon>
        <taxon>Erysipelotrichales</taxon>
        <taxon>Erysipelotrichaceae</taxon>
        <taxon>Absicoccus</taxon>
    </lineage>
</organism>
<feature type="transmembrane region" description="Helical" evidence="1">
    <location>
        <begin position="12"/>
        <end position="35"/>
    </location>
</feature>
<comment type="caution">
    <text evidence="2">The sequence shown here is derived from an EMBL/GenBank/DDBJ whole genome shotgun (WGS) entry which is preliminary data.</text>
</comment>
<keyword evidence="1" id="KW-0812">Transmembrane</keyword>
<accession>A0A3N0I2F5</accession>
<proteinExistence type="predicted"/>
<protein>
    <recommendedName>
        <fullName evidence="4">Glycosyltransferase</fullName>
    </recommendedName>
</protein>
<evidence type="ECO:0000256" key="1">
    <source>
        <dbReference type="SAM" id="Phobius"/>
    </source>
</evidence>
<keyword evidence="1" id="KW-1133">Transmembrane helix</keyword>
<evidence type="ECO:0000313" key="3">
    <source>
        <dbReference type="Proteomes" id="UP000276568"/>
    </source>
</evidence>